<dbReference type="PANTHER" id="PTHR30465">
    <property type="entry name" value="INNER MEMBRANE ABC TRANSPORTER"/>
    <property type="match status" value="1"/>
</dbReference>
<feature type="transmembrane region" description="Helical" evidence="7">
    <location>
        <begin position="71"/>
        <end position="89"/>
    </location>
</feature>
<dbReference type="InterPro" id="IPR000515">
    <property type="entry name" value="MetI-like"/>
</dbReference>
<evidence type="ECO:0000256" key="5">
    <source>
        <dbReference type="ARBA" id="ARBA00022989"/>
    </source>
</evidence>
<feature type="transmembrane region" description="Helical" evidence="7">
    <location>
        <begin position="265"/>
        <end position="286"/>
    </location>
</feature>
<reference evidence="9" key="1">
    <citation type="submission" date="2018-06" db="EMBL/GenBank/DDBJ databases">
        <authorList>
            <person name="Zhirakovskaya E."/>
        </authorList>
    </citation>
    <scope>NUCLEOTIDE SEQUENCE</scope>
</reference>
<comment type="subcellular location">
    <subcellularLocation>
        <location evidence="1">Cell membrane</location>
        <topology evidence="1">Multi-pass membrane protein</topology>
    </subcellularLocation>
</comment>
<keyword evidence="6 7" id="KW-0472">Membrane</keyword>
<evidence type="ECO:0000256" key="6">
    <source>
        <dbReference type="ARBA" id="ARBA00023136"/>
    </source>
</evidence>
<evidence type="ECO:0000313" key="9">
    <source>
        <dbReference type="EMBL" id="VAW17305.1"/>
    </source>
</evidence>
<feature type="transmembrane region" description="Helical" evidence="7">
    <location>
        <begin position="298"/>
        <end position="321"/>
    </location>
</feature>
<dbReference type="PROSITE" id="PS50928">
    <property type="entry name" value="ABC_TM1"/>
    <property type="match status" value="1"/>
</dbReference>
<dbReference type="PANTHER" id="PTHR30465:SF43">
    <property type="entry name" value="OLIGOPEPTIDE ABC TRANSPORTER, PERMEASE PROTEIN"/>
    <property type="match status" value="1"/>
</dbReference>
<keyword evidence="5 7" id="KW-1133">Transmembrane helix</keyword>
<feature type="transmembrane region" description="Helical" evidence="7">
    <location>
        <begin position="9"/>
        <end position="27"/>
    </location>
</feature>
<dbReference type="GO" id="GO:0055085">
    <property type="term" value="P:transmembrane transport"/>
    <property type="evidence" value="ECO:0007669"/>
    <property type="project" value="InterPro"/>
</dbReference>
<dbReference type="Pfam" id="PF19300">
    <property type="entry name" value="BPD_transp_1_N"/>
    <property type="match status" value="1"/>
</dbReference>
<sequence>MLIYFLRRLVGLVPMFFVVSFISFTIIQLPPGDFVTTQIAQMAAIGDSGSLARAELLREQYGLNDPFLVRYWSWVSGILVGDFGVSAMFEGADVATLIFDGFLFTLLLGGVSLALAWGLAIAIGIYSATHRYGIADYSFTFLGFIGLAVPPFLTSLIYVFVTIFIFGADQVGGLFSIEFRDAPWSLARVQDMLAHMWFPVAVLTLGGMAGTMRIMRGSLIDVLNQQFIATARAKGLSERTVILKHGTRVAINPLISRLSMIIPDLFSNVIIVSVVLNLPTLGPLFLRSLLGQDMFVAGAILLILAVFVLVGNLLADLALAWSDPRIRLE</sequence>
<feature type="domain" description="ABC transmembrane type-1" evidence="8">
    <location>
        <begin position="102"/>
        <end position="315"/>
    </location>
</feature>
<evidence type="ECO:0000256" key="4">
    <source>
        <dbReference type="ARBA" id="ARBA00022692"/>
    </source>
</evidence>
<evidence type="ECO:0000256" key="1">
    <source>
        <dbReference type="ARBA" id="ARBA00004651"/>
    </source>
</evidence>
<name>A0A3B0TFG0_9ZZZZ</name>
<dbReference type="EMBL" id="UOEQ01000132">
    <property type="protein sequence ID" value="VAW17305.1"/>
    <property type="molecule type" value="Genomic_DNA"/>
</dbReference>
<gene>
    <name evidence="9" type="ORF">MNBD_ALPHA11-1685</name>
</gene>
<dbReference type="Pfam" id="PF00528">
    <property type="entry name" value="BPD_transp_1"/>
    <property type="match status" value="1"/>
</dbReference>
<dbReference type="InterPro" id="IPR045621">
    <property type="entry name" value="BPD_transp_1_N"/>
</dbReference>
<evidence type="ECO:0000259" key="8">
    <source>
        <dbReference type="PROSITE" id="PS50928"/>
    </source>
</evidence>
<keyword evidence="2" id="KW-0813">Transport</keyword>
<evidence type="ECO:0000256" key="2">
    <source>
        <dbReference type="ARBA" id="ARBA00022448"/>
    </source>
</evidence>
<feature type="transmembrane region" description="Helical" evidence="7">
    <location>
        <begin position="101"/>
        <end position="126"/>
    </location>
</feature>
<dbReference type="InterPro" id="IPR035906">
    <property type="entry name" value="MetI-like_sf"/>
</dbReference>
<dbReference type="AlphaFoldDB" id="A0A3B0TFG0"/>
<keyword evidence="4 7" id="KW-0812">Transmembrane</keyword>
<dbReference type="GO" id="GO:0005886">
    <property type="term" value="C:plasma membrane"/>
    <property type="evidence" value="ECO:0007669"/>
    <property type="project" value="UniProtKB-SubCell"/>
</dbReference>
<evidence type="ECO:0000256" key="3">
    <source>
        <dbReference type="ARBA" id="ARBA00022475"/>
    </source>
</evidence>
<proteinExistence type="predicted"/>
<organism evidence="9">
    <name type="scientific">hydrothermal vent metagenome</name>
    <dbReference type="NCBI Taxonomy" id="652676"/>
    <lineage>
        <taxon>unclassified sequences</taxon>
        <taxon>metagenomes</taxon>
        <taxon>ecological metagenomes</taxon>
    </lineage>
</organism>
<dbReference type="Gene3D" id="1.10.3720.10">
    <property type="entry name" value="MetI-like"/>
    <property type="match status" value="1"/>
</dbReference>
<dbReference type="SUPFAM" id="SSF161098">
    <property type="entry name" value="MetI-like"/>
    <property type="match status" value="1"/>
</dbReference>
<dbReference type="CDD" id="cd06261">
    <property type="entry name" value="TM_PBP2"/>
    <property type="match status" value="1"/>
</dbReference>
<accession>A0A3B0TFG0</accession>
<keyword evidence="3" id="KW-1003">Cell membrane</keyword>
<protein>
    <submittedName>
        <fullName evidence="9">ABC transporter, permease protein 1 (Cluster 5, nickel/peptides/opines)</fullName>
    </submittedName>
</protein>
<feature type="transmembrane region" description="Helical" evidence="7">
    <location>
        <begin position="197"/>
        <end position="215"/>
    </location>
</feature>
<evidence type="ECO:0000256" key="7">
    <source>
        <dbReference type="SAM" id="Phobius"/>
    </source>
</evidence>